<evidence type="ECO:0000259" key="1">
    <source>
        <dbReference type="Pfam" id="PF13188"/>
    </source>
</evidence>
<protein>
    <submittedName>
        <fullName evidence="2">PAS fold</fullName>
    </submittedName>
</protein>
<dbReference type="InterPro" id="IPR035965">
    <property type="entry name" value="PAS-like_dom_sf"/>
</dbReference>
<sequence>MEQIAHIALVAAFAAFLAGGALVYQRRSHPRSGALNGRPVVFVFDRGHLFETSPGARALIPEEPGSETIEGLRKRLAPVLGNVDLYGSAGTDAHQTTDEFRVTARRRRGTLRLEIRHRHGGDTLSLLLSRILSEREAEIDAVPLPLWRQTPDGELRWANAAYRDMAEQTDTSGEPIDGQLAELATCEADGLRDTCNRLEHRIGHETLVAGHAGDLVAAAVASRPASVSDDDDEGGILQTLSVIFASLPVGLAIFDKSERLLMFNPALSDFTKVPADRLAARPTILDFFDLLRDAAMVPEPRDFARWRDGFLALARSAADGAFCDIWHLTCGQTVRVGAGSQPDGALVLSFENISDEVAVTRNYRAQLDTAQAAFDGLGTAIAVFHADGSLVLSNEWFDRMWGIETSIGLLPPDLSELGALWEQMLISHKTTEAFLETVRSGQEEQGFHDDVWTKGGRKLRCHVGFVRGGKRLVTFSPALRRASESDGHLGTGQVRAM</sequence>
<dbReference type="EMBL" id="FOGU01000005">
    <property type="protein sequence ID" value="SES07650.1"/>
    <property type="molecule type" value="Genomic_DNA"/>
</dbReference>
<dbReference type="AlphaFoldDB" id="A0A1H9UDK5"/>
<organism evidence="2 3">
    <name type="scientific">Tranquillimonas rosea</name>
    <dbReference type="NCBI Taxonomy" id="641238"/>
    <lineage>
        <taxon>Bacteria</taxon>
        <taxon>Pseudomonadati</taxon>
        <taxon>Pseudomonadota</taxon>
        <taxon>Alphaproteobacteria</taxon>
        <taxon>Rhodobacterales</taxon>
        <taxon>Roseobacteraceae</taxon>
        <taxon>Tranquillimonas</taxon>
    </lineage>
</organism>
<keyword evidence="3" id="KW-1185">Reference proteome</keyword>
<dbReference type="SUPFAM" id="SSF55785">
    <property type="entry name" value="PYP-like sensor domain (PAS domain)"/>
    <property type="match status" value="1"/>
</dbReference>
<proteinExistence type="predicted"/>
<evidence type="ECO:0000313" key="2">
    <source>
        <dbReference type="EMBL" id="SES07650.1"/>
    </source>
</evidence>
<dbReference type="Proteomes" id="UP000198885">
    <property type="component" value="Unassembled WGS sequence"/>
</dbReference>
<evidence type="ECO:0000313" key="3">
    <source>
        <dbReference type="Proteomes" id="UP000198885"/>
    </source>
</evidence>
<name>A0A1H9UDK5_9RHOB</name>
<dbReference type="InterPro" id="IPR000014">
    <property type="entry name" value="PAS"/>
</dbReference>
<dbReference type="STRING" id="641238.SAMN04490244_105223"/>
<reference evidence="2 3" key="1">
    <citation type="submission" date="2016-10" db="EMBL/GenBank/DDBJ databases">
        <authorList>
            <person name="de Groot N.N."/>
        </authorList>
    </citation>
    <scope>NUCLEOTIDE SEQUENCE [LARGE SCALE GENOMIC DNA]</scope>
    <source>
        <strain evidence="2 3">DSM 23042</strain>
    </source>
</reference>
<feature type="domain" description="PAS" evidence="1">
    <location>
        <begin position="240"/>
        <end position="292"/>
    </location>
</feature>
<gene>
    <name evidence="2" type="ORF">SAMN04490244_105223</name>
</gene>
<dbReference type="Pfam" id="PF13188">
    <property type="entry name" value="PAS_8"/>
    <property type="match status" value="1"/>
</dbReference>
<accession>A0A1H9UDK5</accession>